<accession>A0A844DF40</accession>
<dbReference type="AlphaFoldDB" id="A0A844DF40"/>
<sequence>MTDSIKSILNLSALPKAMLEHIPVVCTGRFKPKAPGPLTPFHSWQTVPSPLTRNGMRFKVVTDAELVPTALIGDFNIPNATVGQNAELGHSCYAANLVALDLFKTFLAKHGVPRDALNLLSVEDMQANSATITYLVPVPAGRDAQSILGEIAHRFEQFFPVIKPKNDSKAKTKKPQYGGSTVGSKGSRTAYLRQRGFNIRAYSSPIDTIEGDPNDPVHQSRIAFVRNVVRIELTLTVERLRKHQLQPATAWATAHPDDVYENLFNEYVREKGLRLHERLRTDKPKETDLAKLSDVNRHIVEGYLAGKDLAGCELLKRSSKLAVQKAKSAAARAIFKLLRIDINIPWAEHRKLGNTWMEKVIVYPGDHHPPAERVSTSFCQANLPALQAQLQIELERQLALQSGDGNVDPDTGEVLAE</sequence>
<keyword evidence="3" id="KW-1185">Reference proteome</keyword>
<evidence type="ECO:0000313" key="3">
    <source>
        <dbReference type="Proteomes" id="UP000439986"/>
    </source>
</evidence>
<gene>
    <name evidence="2" type="ORF">GJ698_26035</name>
</gene>
<dbReference type="Proteomes" id="UP000439986">
    <property type="component" value="Unassembled WGS sequence"/>
</dbReference>
<evidence type="ECO:0000256" key="1">
    <source>
        <dbReference type="SAM" id="MobiDB-lite"/>
    </source>
</evidence>
<proteinExistence type="predicted"/>
<reference evidence="2 3" key="1">
    <citation type="submission" date="2019-11" db="EMBL/GenBank/DDBJ databases">
        <title>Novel species isolated from a subtropical stream in China.</title>
        <authorList>
            <person name="Lu H."/>
        </authorList>
    </citation>
    <scope>NUCLEOTIDE SEQUENCE [LARGE SCALE GENOMIC DNA]</scope>
    <source>
        <strain evidence="2 3">FT26W</strain>
    </source>
</reference>
<dbReference type="RefSeq" id="WP_154360775.1">
    <property type="nucleotide sequence ID" value="NZ_WKJL01000028.1"/>
</dbReference>
<name>A0A844DF40_9BURK</name>
<evidence type="ECO:0008006" key="4">
    <source>
        <dbReference type="Google" id="ProtNLM"/>
    </source>
</evidence>
<feature type="region of interest" description="Disordered" evidence="1">
    <location>
        <begin position="166"/>
        <end position="186"/>
    </location>
</feature>
<protein>
    <recommendedName>
        <fullName evidence="4">Replication-associated protein G2P N-terminal domain-containing protein</fullName>
    </recommendedName>
</protein>
<organism evidence="2 3">
    <name type="scientific">Duganella aquatilis</name>
    <dbReference type="NCBI Taxonomy" id="2666082"/>
    <lineage>
        <taxon>Bacteria</taxon>
        <taxon>Pseudomonadati</taxon>
        <taxon>Pseudomonadota</taxon>
        <taxon>Betaproteobacteria</taxon>
        <taxon>Burkholderiales</taxon>
        <taxon>Oxalobacteraceae</taxon>
        <taxon>Telluria group</taxon>
        <taxon>Duganella</taxon>
    </lineage>
</organism>
<evidence type="ECO:0000313" key="2">
    <source>
        <dbReference type="EMBL" id="MRW87536.1"/>
    </source>
</evidence>
<comment type="caution">
    <text evidence="2">The sequence shown here is derived from an EMBL/GenBank/DDBJ whole genome shotgun (WGS) entry which is preliminary data.</text>
</comment>
<dbReference type="EMBL" id="WKJL01000028">
    <property type="protein sequence ID" value="MRW87536.1"/>
    <property type="molecule type" value="Genomic_DNA"/>
</dbReference>